<feature type="binding site" evidence="10">
    <location>
        <position position="4243"/>
    </location>
    <ligand>
        <name>Zn(2+)</name>
        <dbReference type="ChEBI" id="CHEBI:29105"/>
        <note>catalytic</note>
    </ligand>
</feature>
<feature type="repeat" description="WD" evidence="12">
    <location>
        <begin position="3924"/>
        <end position="3955"/>
    </location>
</feature>
<feature type="disulfide bond" evidence="11">
    <location>
        <begin position="5321"/>
        <end position="5330"/>
    </location>
</feature>
<dbReference type="GO" id="GO:0046872">
    <property type="term" value="F:metal ion binding"/>
    <property type="evidence" value="ECO:0007669"/>
    <property type="project" value="UniProtKB-KW"/>
</dbReference>
<feature type="disulfide bond" evidence="11">
    <location>
        <begin position="4857"/>
        <end position="4866"/>
    </location>
</feature>
<evidence type="ECO:0000256" key="13">
    <source>
        <dbReference type="SAM" id="MobiDB-lite"/>
    </source>
</evidence>
<feature type="compositionally biased region" description="Polar residues" evidence="13">
    <location>
        <begin position="577"/>
        <end position="590"/>
    </location>
</feature>
<dbReference type="CDD" id="cd00055">
    <property type="entry name" value="EGF_Lam"/>
    <property type="match status" value="1"/>
</dbReference>
<name>A0AAD9GYZ4_9STRA</name>
<evidence type="ECO:0000256" key="8">
    <source>
        <dbReference type="ARBA" id="ARBA00023049"/>
    </source>
</evidence>
<comment type="similarity">
    <text evidence="1">Belongs to the peptidase M8 family.</text>
</comment>
<feature type="domain" description="EGF-like" evidence="15">
    <location>
        <begin position="5098"/>
        <end position="5132"/>
    </location>
</feature>
<dbReference type="Pfam" id="PF01457">
    <property type="entry name" value="Peptidase_M8"/>
    <property type="match status" value="1"/>
</dbReference>
<dbReference type="CDD" id="cd00054">
    <property type="entry name" value="EGF_CA"/>
    <property type="match status" value="1"/>
</dbReference>
<feature type="disulfide bond" evidence="11">
    <location>
        <begin position="4647"/>
        <end position="4656"/>
    </location>
</feature>
<evidence type="ECO:0000256" key="10">
    <source>
        <dbReference type="PIRSR" id="PIRSR601577-2"/>
    </source>
</evidence>
<dbReference type="InterPro" id="IPR023362">
    <property type="entry name" value="PH-BEACH_dom"/>
</dbReference>
<keyword evidence="6" id="KW-0378">Hydrolase</keyword>
<dbReference type="GO" id="GO:0007155">
    <property type="term" value="P:cell adhesion"/>
    <property type="evidence" value="ECO:0007669"/>
    <property type="project" value="InterPro"/>
</dbReference>
<dbReference type="SUPFAM" id="SSF81837">
    <property type="entry name" value="BEACH domain"/>
    <property type="match status" value="1"/>
</dbReference>
<dbReference type="InterPro" id="IPR001680">
    <property type="entry name" value="WD40_rpt"/>
</dbReference>
<evidence type="ECO:0000256" key="11">
    <source>
        <dbReference type="PROSITE-ProRule" id="PRU00076"/>
    </source>
</evidence>
<dbReference type="PROSITE" id="PS50197">
    <property type="entry name" value="BEACH"/>
    <property type="match status" value="1"/>
</dbReference>
<dbReference type="InterPro" id="IPR019775">
    <property type="entry name" value="WD40_repeat_CS"/>
</dbReference>
<dbReference type="PROSITE" id="PS50082">
    <property type="entry name" value="WD_REPEATS_2"/>
    <property type="match status" value="2"/>
</dbReference>
<feature type="region of interest" description="Disordered" evidence="13">
    <location>
        <begin position="2935"/>
        <end position="3017"/>
    </location>
</feature>
<feature type="repeat" description="WD" evidence="12">
    <location>
        <begin position="3735"/>
        <end position="3776"/>
    </location>
</feature>
<dbReference type="Pfam" id="PF00400">
    <property type="entry name" value="WD40"/>
    <property type="match status" value="2"/>
</dbReference>
<dbReference type="PROSITE" id="PS00022">
    <property type="entry name" value="EGF_1"/>
    <property type="match status" value="6"/>
</dbReference>
<dbReference type="Pfam" id="PF23106">
    <property type="entry name" value="EGF_Teneurin"/>
    <property type="match status" value="1"/>
</dbReference>
<gene>
    <name evidence="18" type="ORF">P3T76_002084</name>
</gene>
<dbReference type="GO" id="GO:0006508">
    <property type="term" value="P:proteolysis"/>
    <property type="evidence" value="ECO:0007669"/>
    <property type="project" value="UniProtKB-KW"/>
</dbReference>
<evidence type="ECO:0000256" key="7">
    <source>
        <dbReference type="ARBA" id="ARBA00022833"/>
    </source>
</evidence>
<comment type="caution">
    <text evidence="18">The sequence shown here is derived from an EMBL/GenBank/DDBJ whole genome shotgun (WGS) entry which is preliminary data.</text>
</comment>
<feature type="region of interest" description="Disordered" evidence="13">
    <location>
        <begin position="3083"/>
        <end position="3122"/>
    </location>
</feature>
<evidence type="ECO:0000313" key="18">
    <source>
        <dbReference type="EMBL" id="KAK1946531.1"/>
    </source>
</evidence>
<dbReference type="GO" id="GO:0016020">
    <property type="term" value="C:membrane"/>
    <property type="evidence" value="ECO:0007669"/>
    <property type="project" value="InterPro"/>
</dbReference>
<dbReference type="Pfam" id="PF02138">
    <property type="entry name" value="Beach"/>
    <property type="match status" value="1"/>
</dbReference>
<protein>
    <submittedName>
        <fullName evidence="18">BEACH domain-containing protein lvsA</fullName>
    </submittedName>
</protein>
<dbReference type="SMART" id="SM00320">
    <property type="entry name" value="WD40"/>
    <property type="match status" value="4"/>
</dbReference>
<evidence type="ECO:0000256" key="6">
    <source>
        <dbReference type="ARBA" id="ARBA00022801"/>
    </source>
</evidence>
<feature type="domain" description="BEACH-type PH" evidence="17">
    <location>
        <begin position="3034"/>
        <end position="3232"/>
    </location>
</feature>
<dbReference type="InterPro" id="IPR001577">
    <property type="entry name" value="Peptidase_M8"/>
</dbReference>
<dbReference type="FunFam" id="1.10.1540.10:FF:000001">
    <property type="entry name" value="neurobeachin isoform X1"/>
    <property type="match status" value="1"/>
</dbReference>
<comment type="caution">
    <text evidence="11">Lacks conserved residue(s) required for the propagation of feature annotation.</text>
</comment>
<dbReference type="GO" id="GO:0004222">
    <property type="term" value="F:metalloendopeptidase activity"/>
    <property type="evidence" value="ECO:0007669"/>
    <property type="project" value="InterPro"/>
</dbReference>
<keyword evidence="14" id="KW-0472">Membrane</keyword>
<evidence type="ECO:0000256" key="1">
    <source>
        <dbReference type="ARBA" id="ARBA00005860"/>
    </source>
</evidence>
<dbReference type="SMART" id="SM00181">
    <property type="entry name" value="EGF"/>
    <property type="match status" value="8"/>
</dbReference>
<proteinExistence type="inferred from homology"/>
<evidence type="ECO:0000256" key="14">
    <source>
        <dbReference type="SAM" id="Phobius"/>
    </source>
</evidence>
<feature type="region of interest" description="Disordered" evidence="13">
    <location>
        <begin position="577"/>
        <end position="599"/>
    </location>
</feature>
<feature type="binding site" evidence="10">
    <location>
        <position position="4247"/>
    </location>
    <ligand>
        <name>Zn(2+)</name>
        <dbReference type="ChEBI" id="CHEBI:29105"/>
        <note>catalytic</note>
    </ligand>
</feature>
<keyword evidence="5" id="KW-0677">Repeat</keyword>
<sequence length="5591" mass="611735">MKKLLGGIFARSQSAESVRAASTTITADAETSLSSVKRWGGFLLPSAPASQPLPTDQDIIKDIDTVLRGVAVRVKAVVTKMADGEIHNEELKDLVEYTEQAVAKMQQSVGFALCEQTAFPSLVLDFVAKIRVYAMKEELSNMVVEAQKRKQCRGHETTGIIDSLNDTASTEPTVKFDTPVLFRDVISSVELLMNCVIAIASNERLIEKFRCELPNIIALTSEEYPSAGEFIRDYSSQALMSVPECNFNAGLAWYLLDCNVVTKMIERMTNYTLATTTTLETVERALPVYEYLTSKRPIQPNSATGIDDAAAAVSEALGLTQEGAHVSDHEEKLTPKAPLTLPVSGESRYDRVPDLPSSPENFCLASYDVRIGLKSLIYVLERTFRFTLALMEAFQSSGGYALLLRLLDTCTEEEIPSLLDMLTLLIPLGSRSPDICDNVERGGTMFGARNGHAFSIMRDLLLRYISEMHSYAGIVPGLTTEAQRRNEHLILQLLTHVLHIYTSDYDNFVFLEPKTRTLALLLTKLPYTIFYDAQVIILRIVEYVCCAAKSDDLLPHEILSVVCGLLIAYDPISFQASSQKNGDSTRTQSADGDESESPGLSPDTLLGAFKEGPISTLSTLLCECLIKILRDSEAGRYKQELSAFGLMDRGIYLWMNQIAGCLVTVPESDTPTRRTILTALKTHLELYGSLMCLMLRHNTLECVRFRQARAHQALYAITDVLVSSDVLTTPFDLVQEDIFHLNGLSVIHALTELVGTLRFTSSHENDHLEILQAGVESDLSGLLELLQRFRGAIWRQMLLLHILMELLKEGGSVIAPLWKACQGYEILVALLSSLDLTDNESSERAFRMMDLVLKILTVTLHFQHGGADNAEYFGSIHGYSTVASCIITSGVVQSSKRGAILQRVFELISGGAVQSEIQNGDACQIVFRLLPILSESDAIASIKKLLSMYECIGGVTILSKKERAIRLVRAGVFKWMNDPDIITKIRETHDPLNPFLLKWIVVITLEEDISIPRLHDVLAIVGKGMPKLLSSDRLSDIRTEVILESTTPNEPDAGLLLLKNLLKDPSIRNISLGKPQGNGQTGRYVHIVNSADRVWPPASGYSFSCWLRFPALPMSNTVQAKDEALSSKPPSVNSASASLCEGYLVLVPDGNHEERMDVYGVLVGTTLTLFASNELAAQNEVSMAELDIAQISRKGPLEWSFVSGSRVFLASCTDEDKAEMWWRAMEQCSADIDKTASSSALTANLASNGDLLTSFGVKCDGNIPIASSLEDYHHDIEEGSACIVSIYSLESSGCFIRAFFEQSTGFLRFHTGAVSSGPSINPNPKRTSVVFETVAIDDLRGSFRPTRNGATTGDAEILQPEDTEKKRDWHHIAFTHRKSVVGSSLVTVYIDGLEIATKKLNYPSAPSAGCFQAFVGSDAQVCSSHSALSWKAGPSWLIDEVISSSNVAGMFSLGPTYSHLISGHSYRSVGDWLEAMASSHLARAADRGIEIAQFAQRLQLTKLGRSCKRQWRNRVDPNTTSSLPQNTSNDAVAAGAALIAESMIAKKEEFAEGLRLVAGAGGAFSRKEGNKVAAFRDFVGYDCAMSSFGSEIESLLQSCKISEDAVLFTLNTSSSDRSNTPVLAHTQIHYINCTAANGLDLARSLPSVGGISQILFPLLDNATEQRDFCMVFKMLVKVLRRNPACLAECIGLNGYTFITALLCSRAALIDEKVLTSVVRLAVAGKLVPYAKSSAEVQLAHPVIVDFVALSQVVLNTELRKKLPHHLQCQLVSLLMDLLVASNPNALFNARQLRRAGLLQWIITYLTELGNEECRLDKNTALEMRWCFPKFSEPTFEAILQYALSLLRAFLRIESHVDDWNGIGEIMLLSMTNTMLHTRESSIRVVLLQFILHEIENDVSRSEEPSTLGSSGKARHEFVQHLSDTIVEAIMYREGDHLLNKKRDDKRVEISGNSLETAALKSPVADSSSRFERGHSAVYPIDGFANILLEVINQTLEDGPWVSPEVLLALRIVLSLAQCHTSIAEHLLCQSISMQKLKCVLQKYSTDCCVYIPLLAYVSNIFIGDTSYYDPDTLTAAERGPKPFASPATVRGIDEVWDLIGDLLLHNCRRGVGTDVSIIVLEKITLRVENIPSFFPVVCRSSGIVFRIVAECLLTEGICTSPRSSDSSANVVLSSMLQGLAKRLEAGTSTAMSTTDACVNFIQAIMIQSLSGDEFGSLMMLFLEVLDESISKQGGLVQSRLDGQKFWLALLKHVIKREKVLGGNTTVATLRNICTVCVAIARYLGDEENHHLRQTMDDSPAPSSLGLDAIVARTLSAEHQNTGLNATVCFGVDALMFFLDCCNQCSKPAITEALGMEEQRFFYGSLIFSAQTVILHEFNCVHQDMLTVQRILDCLVESQLLLLQRPSWQSVVVCGIVATNEGSGGIDPSSTLLGRRIGTSRRINRVRSLSANAHKEFGIGSESDRSFILALASHLYRMLMNDSAEVRHTAIVVWQFLIDQRFDVLKELFIAEPRMSVLHTITSTKKEAAVDIFHGGFDRLLYALHSSDGGSGHDEAGNSAVLVNQEIWCQFQLWLAENNTLVEDLLVVRTEPIHRHMLDVLSSCICLRKGSSAELRLNTNFPVRLDIRKEPTRVDIYDDFESDRREIVARKAVIKYNSIRDSAIEALNDGLSQWREISVRFVYTRNIWQTGKWQVSTPDALEIAPVRSVFQRKLLGYSLDPTEGPYRMRLRLVRDYMYEEKIAAEQEEVKNIRPDTDDLPTIHEVSYRPSSPPKLNPVDNLDNLPFRRSMELHDAVKAFREFVYWQSTTGRNSDGAAPMFQNILTRCEMDSTRQLLENLEGEAGVITIIMVARAIYCSFFESPDNSDGKSIMGVSSPIIATIQRLIQEAGEDTQFIPSTLFDAADAEATQYALYAVRNESTKAAVLDTTAVVENTGEADRFGSDDDFDDEISIEPALPADGEESDECIVSEDAKESGDPEGTSVPRPTENGIEKDASDQTDTATVEPMSPKMEHSKRFDTSSDTVYGAVARFLRRDDYPPVRSFNGAFIAGMGRTPGIFTLCRFGMYFIGGYTKLYNNLESQDESLTPKSTSDMNSSFENASSQVSSQSGNPNTPTGTKGGKKNTKSLIQAALTDFSNQFATSKAGSDQVFTVVPLLPDITSYPGTPSGDTSTQCIPARISRWSIKYVHVKQFCRIKYQLRPVGIEFFDTFGSTYFLQLETYSEREEVVKLLFQMPLVNSIFWNPVLRTGALVPSIKRIRQAVTKRWLRGSMTNFEYLIHLNTLAGRSFNDITQYPVFPWVIADYSSEFLDLSARDTYRDLSKPMGAIGENRAANFRERYAAMNQDMDFVEAMGTPAFHYGTHYSCSAYVVNYLIRLEPFTALALELQGGVFDHPDRLFRSIPSSWTSASRDNLQDVRELIPEFFYLPEFLYNANKCEFGTTQSGDVVWHVLLPPWAFNDPREFVRLNRQALESKYVSEHLHEWIDLVFGVKQTGQAAVDSQNVFMHFTYEGTVDIDQIADPVMRAATLAQIENFGQTPSRLFSAPHPQRKIPTLVPTGSISGSVTDAVPLSSNPSQYDGVTLSAIEAYVKWHTPLAPALVAIGKDYVFLKKHTVVSVQVNGGAIGDVKLVHDKIQCQSVGCTFMPPRFAKYLDWGNNSGVMKLRVHQQSSGAARYRDANKVLAIVEGAHFGNISCASVSDDGALLVTGGQDAVVNLIECSKATDGRRVFNQAAKFVGHNDAVACVAINKEFNLIASSSADRSVLLWDLRTRSLLQELAGHSATVSHVSINSANGNVLTTTSSEIRLWSINGDLLAASTSSAFGLQAISYAISTRCDSWQCGVIAVTGHVNGAIALWGIRYPDDLARQKKDEAGSTVQEEVGNVCVSPSSSKRVDAGNVPISIQNPSKGRSQVVPSCKLFILKLLLDHRAKVTALTLGPDQRQLLSGDVDGNCIRWVDDSISTSIHIQESSSDATTELQRSNQSLEDEVESKIGIPRDTQRHHHHDCIHDRKAEEFEQSVDLESLVVPQDLDDDAAWVSVPEHEDDYWVSAFLDAIGLATRQTQRKLRSSAVTSTFQPLRIAFDVSKLYSDPGYKCEKVGDVIQVDDQVYTCSQDDILTPAKKDFLVSVLLKTVSDYFGSILSVQRVAGNLKVSGMSCSKETDWACCTNSMPSFYRTSGVANADYLLHVTARPTTGSVIAWALPCNLDQFGRPISGQANFSPSRLNPSGTTGASRTEQVGTALHEMTHALVFSQRLFTSFRQPRNGALWGYENVILQKQNTGGVYVSKIITPQVVQQAKQHFNCFDWTDAGLELENGEKGSSSFSSHWEKRVVMNEYMSAISAYDPVYSSLTLALFADSGWYEVSFAQAQPLPWGYHEGCGVAKSRCSQWSDRYICTDSSQRGCTADYNVKGYCNVASYSSSIPAGFQYFKDPLFGGRDTYADYCPFYRGYNNGDCRGIGRTSTLLDSNNLMEEVGASSKCFESSLSRRSGDSTDLRPTCYKVVECSSTTLSLSIGGVKVHCPVEGGEIKVDGYKGKLVCPPSTQLCQMLQDKCSSNGVLLASGSCQCFPGYVGDNCSAMECPSSNNAECGGKSRGECDRSTGLCKCASGYTGSSCSALLCPIDGGGKNASRCSGHGICDPDKGTCTCQNGYSGDACECVPGCIASSCGGNGKCSCESGACTCSSGFSGINCATASNPSVSLVTENGLSVTIRSKEYKFFKFPLEASSYDVTFIMEYPTGSPKASDVDLYGSFDDNFPTAMTASSILFSSTSGAGITDEINLCGSLGDFPRGINSSRTCTQATASYTQATPGYFYVSLLGFSSRSSTVKFRVETNKCRGVTCSGHGSCGRNVPGVCSCDRHWSGDDCSVPKCGPDCQDLGTCSDSTASTAIGVNSLRSTSECYGNGVCKATKDGDPECICDEAFAFNPAKTSDQALCKVLVPSVAYIQHFTGPFRMEVGLLELQIERGSWALYTITVKDEWKVLVASLDGVTSEGDGMLFVRRDTLPKLSTGSAGAVQYADASGWAAGGLTRKIVLSRSTSTLSSGLYYVGVHNSAYARGSMGFRLTVNVAKDCKTPTLIAAFDKIAPKRNSTATATAGGNDSVSVCLNSGECSPRSSELCICSNGYAGYYCSLQPTRVTLSRASAVKSGTSSSALYVAYETPDNLTLAVGEWVYYSFDVSDSSAKAVEFSLKIFNDIADANTPVRPLLLARGPSDTGFPSLGVSSLQDYEAVASRSASQKVAMAIDTVCSFATTSSDCYKVSVHNRVLSGSSLRFQLQALVHTAAATTLASSDSCGSDGDSVNCHGHGQCIMQDGSPACQCETGWSGLSCNSPTGFEMTQLWGAMENVSLLCSTCDFNFTLTRGQVLMFRIPEPLRVGVGLRLTLQPLYQTSTGVTPSVYVSEVLPRSLYDFTYISVSNDSSKSQVVEVSKSSFSGDFWVVVHTDYPSTSSTSRITVAPATSNRRRLAGDVSTFQLVAEQYERFESDFESSLLTDQSFAHAVFTWVFRSAPGIAVFSFAVVLLTLALCFCVYRTARAPENRDKVLSRLYPKHHERGGRRSVPTPSSAPRSASGAVVMDIHDPPGQPTPNAG</sequence>
<keyword evidence="8 10" id="KW-0482">Metalloprotease</keyword>
<feature type="active site" evidence="9">
    <location>
        <position position="4244"/>
    </location>
</feature>
<feature type="domain" description="EGF-like" evidence="15">
    <location>
        <begin position="4542"/>
        <end position="4577"/>
    </location>
</feature>
<dbReference type="FunFam" id="3.90.132.10:FF:000001">
    <property type="entry name" value="leishmanolysin-like peptidase isoform X2"/>
    <property type="match status" value="1"/>
</dbReference>
<keyword evidence="19" id="KW-1185">Reference proteome</keyword>
<dbReference type="Gene3D" id="3.10.170.20">
    <property type="match status" value="1"/>
</dbReference>
<dbReference type="PROSITE" id="PS51783">
    <property type="entry name" value="PH_BEACH"/>
    <property type="match status" value="1"/>
</dbReference>
<feature type="domain" description="EGF-like" evidence="15">
    <location>
        <begin position="5291"/>
        <end position="5331"/>
    </location>
</feature>
<dbReference type="PROSITE" id="PS50026">
    <property type="entry name" value="EGF_3"/>
    <property type="match status" value="5"/>
</dbReference>
<feature type="disulfide bond" evidence="11">
    <location>
        <begin position="5122"/>
        <end position="5131"/>
    </location>
</feature>
<dbReference type="CDD" id="cd06071">
    <property type="entry name" value="Beach"/>
    <property type="match status" value="1"/>
</dbReference>
<feature type="region of interest" description="Disordered" evidence="13">
    <location>
        <begin position="5547"/>
        <end position="5591"/>
    </location>
</feature>
<evidence type="ECO:0000259" key="16">
    <source>
        <dbReference type="PROSITE" id="PS50197"/>
    </source>
</evidence>
<dbReference type="InterPro" id="IPR036322">
    <property type="entry name" value="WD40_repeat_dom_sf"/>
</dbReference>
<dbReference type="PROSITE" id="PS01186">
    <property type="entry name" value="EGF_2"/>
    <property type="match status" value="5"/>
</dbReference>
<evidence type="ECO:0000256" key="5">
    <source>
        <dbReference type="ARBA" id="ARBA00022737"/>
    </source>
</evidence>
<feature type="transmembrane region" description="Helical" evidence="14">
    <location>
        <begin position="5513"/>
        <end position="5532"/>
    </location>
</feature>
<dbReference type="Gene3D" id="2.170.300.10">
    <property type="entry name" value="Tie2 ligand-binding domain superfamily"/>
    <property type="match status" value="1"/>
</dbReference>
<dbReference type="InterPro" id="IPR000742">
    <property type="entry name" value="EGF"/>
</dbReference>
<dbReference type="PANTHER" id="PTHR46108:SF4">
    <property type="entry name" value="BLUE CHEESE"/>
    <property type="match status" value="1"/>
</dbReference>
<evidence type="ECO:0000256" key="2">
    <source>
        <dbReference type="ARBA" id="ARBA00022574"/>
    </source>
</evidence>
<evidence type="ECO:0000256" key="3">
    <source>
        <dbReference type="ARBA" id="ARBA00022670"/>
    </source>
</evidence>
<comment type="cofactor">
    <cofactor evidence="10">
        <name>Zn(2+)</name>
        <dbReference type="ChEBI" id="CHEBI:29105"/>
    </cofactor>
    <text evidence="10">Binds 1 zinc ion per subunit.</text>
</comment>
<dbReference type="InterPro" id="IPR036372">
    <property type="entry name" value="BEACH_dom_sf"/>
</dbReference>
<keyword evidence="11" id="KW-1015">Disulfide bond</keyword>
<feature type="domain" description="EGF-like" evidence="15">
    <location>
        <begin position="4832"/>
        <end position="4867"/>
    </location>
</feature>
<evidence type="ECO:0000313" key="19">
    <source>
        <dbReference type="Proteomes" id="UP001259832"/>
    </source>
</evidence>
<dbReference type="Gene3D" id="2.10.25.10">
    <property type="entry name" value="Laminin"/>
    <property type="match status" value="1"/>
</dbReference>
<keyword evidence="11" id="KW-0245">EGF-like domain</keyword>
<feature type="compositionally biased region" description="Polar residues" evidence="13">
    <location>
        <begin position="3083"/>
        <end position="3108"/>
    </location>
</feature>
<reference evidence="18" key="1">
    <citation type="submission" date="2023-08" db="EMBL/GenBank/DDBJ databases">
        <title>Reference Genome Resource for the Citrus Pathogen Phytophthora citrophthora.</title>
        <authorList>
            <person name="Moller H."/>
            <person name="Coetzee B."/>
            <person name="Rose L.J."/>
            <person name="Van Niekerk J.M."/>
        </authorList>
    </citation>
    <scope>NUCLEOTIDE SEQUENCE</scope>
    <source>
        <strain evidence="18">STE-U-9442</strain>
    </source>
</reference>
<dbReference type="EMBL" id="JASMQC010000003">
    <property type="protein sequence ID" value="KAK1946531.1"/>
    <property type="molecule type" value="Genomic_DNA"/>
</dbReference>
<keyword evidence="7 10" id="KW-0862">Zinc</keyword>
<feature type="binding site" evidence="10">
    <location>
        <position position="4326"/>
    </location>
    <ligand>
        <name>Zn(2+)</name>
        <dbReference type="ChEBI" id="CHEBI:29105"/>
        <note>catalytic</note>
    </ligand>
</feature>
<feature type="domain" description="BEACH" evidence="16">
    <location>
        <begin position="3251"/>
        <end position="3549"/>
    </location>
</feature>
<dbReference type="Gene3D" id="2.130.10.10">
    <property type="entry name" value="YVTN repeat-like/Quinoprotein amine dehydrogenase"/>
    <property type="match status" value="1"/>
</dbReference>
<keyword evidence="14" id="KW-0812">Transmembrane</keyword>
<keyword evidence="3" id="KW-0645">Protease</keyword>
<evidence type="ECO:0000259" key="15">
    <source>
        <dbReference type="PROSITE" id="PS50026"/>
    </source>
</evidence>
<feature type="domain" description="EGF-like" evidence="15">
    <location>
        <begin position="4621"/>
        <end position="4657"/>
    </location>
</feature>
<dbReference type="PRINTS" id="PR00011">
    <property type="entry name" value="EGFLAMININ"/>
</dbReference>
<dbReference type="Proteomes" id="UP001259832">
    <property type="component" value="Unassembled WGS sequence"/>
</dbReference>
<accession>A0AAD9GYZ4</accession>
<evidence type="ECO:0000256" key="9">
    <source>
        <dbReference type="PIRSR" id="PIRSR601577-1"/>
    </source>
</evidence>
<dbReference type="InterPro" id="IPR002049">
    <property type="entry name" value="LE_dom"/>
</dbReference>
<dbReference type="SMART" id="SM01026">
    <property type="entry name" value="Beach"/>
    <property type="match status" value="1"/>
</dbReference>
<dbReference type="Gene3D" id="2.10.55.10">
    <property type="entry name" value="Leishmanolysin domain 3"/>
    <property type="match status" value="1"/>
</dbReference>
<keyword evidence="14" id="KW-1133">Transmembrane helix</keyword>
<evidence type="ECO:0000256" key="4">
    <source>
        <dbReference type="ARBA" id="ARBA00022723"/>
    </source>
</evidence>
<feature type="disulfide bond" evidence="11">
    <location>
        <begin position="4567"/>
        <end position="4576"/>
    </location>
</feature>
<dbReference type="PROSITE" id="PS00678">
    <property type="entry name" value="WD_REPEATS_1"/>
    <property type="match status" value="1"/>
</dbReference>
<dbReference type="PANTHER" id="PTHR46108">
    <property type="entry name" value="BLUE CHEESE"/>
    <property type="match status" value="1"/>
</dbReference>
<feature type="compositionally biased region" description="Basic residues" evidence="13">
    <location>
        <begin position="5549"/>
        <end position="5558"/>
    </location>
</feature>
<feature type="compositionally biased region" description="Acidic residues" evidence="13">
    <location>
        <begin position="2959"/>
        <end position="2968"/>
    </location>
</feature>
<dbReference type="SUPFAM" id="SSF55486">
    <property type="entry name" value="Metalloproteases ('zincins'), catalytic domain"/>
    <property type="match status" value="1"/>
</dbReference>
<dbReference type="InterPro" id="IPR000409">
    <property type="entry name" value="BEACH_dom"/>
</dbReference>
<dbReference type="Gene3D" id="3.90.132.10">
    <property type="entry name" value="Leishmanolysin , domain 2"/>
    <property type="match status" value="1"/>
</dbReference>
<dbReference type="SUPFAM" id="SSF50978">
    <property type="entry name" value="WD40 repeat-like"/>
    <property type="match status" value="1"/>
</dbReference>
<evidence type="ECO:0000256" key="12">
    <source>
        <dbReference type="PROSITE-ProRule" id="PRU00221"/>
    </source>
</evidence>
<dbReference type="PROSITE" id="PS50294">
    <property type="entry name" value="WD_REPEATS_REGION"/>
    <property type="match status" value="1"/>
</dbReference>
<keyword evidence="4 10" id="KW-0479">Metal-binding</keyword>
<organism evidence="18 19">
    <name type="scientific">Phytophthora citrophthora</name>
    <dbReference type="NCBI Taxonomy" id="4793"/>
    <lineage>
        <taxon>Eukaryota</taxon>
        <taxon>Sar</taxon>
        <taxon>Stramenopiles</taxon>
        <taxon>Oomycota</taxon>
        <taxon>Peronosporomycetes</taxon>
        <taxon>Peronosporales</taxon>
        <taxon>Peronosporaceae</taxon>
        <taxon>Phytophthora</taxon>
    </lineage>
</organism>
<keyword evidence="2 12" id="KW-0853">WD repeat</keyword>
<dbReference type="InterPro" id="IPR015943">
    <property type="entry name" value="WD40/YVTN_repeat-like_dom_sf"/>
</dbReference>
<dbReference type="InterPro" id="IPR051944">
    <property type="entry name" value="BEACH_domain_protein"/>
</dbReference>
<dbReference type="Gene3D" id="1.10.1540.10">
    <property type="entry name" value="BEACH domain"/>
    <property type="match status" value="1"/>
</dbReference>
<dbReference type="SUPFAM" id="SSF50729">
    <property type="entry name" value="PH domain-like"/>
    <property type="match status" value="1"/>
</dbReference>
<evidence type="ECO:0000259" key="17">
    <source>
        <dbReference type="PROSITE" id="PS51783"/>
    </source>
</evidence>